<dbReference type="PANTHER" id="PTHR45908">
    <property type="entry name" value="PROTEIN CBG11750-RELATED"/>
    <property type="match status" value="1"/>
</dbReference>
<evidence type="ECO:0000313" key="2">
    <source>
        <dbReference type="EMBL" id="VDL63874.1"/>
    </source>
</evidence>
<dbReference type="Proteomes" id="UP000271162">
    <property type="component" value="Unassembled WGS sequence"/>
</dbReference>
<dbReference type="PANTHER" id="PTHR45908:SF5">
    <property type="entry name" value="FUNGAL LIPASE-LIKE DOMAIN-CONTAINING PROTEIN"/>
    <property type="match status" value="1"/>
</dbReference>
<feature type="domain" description="Fungal lipase-type" evidence="1">
    <location>
        <begin position="49"/>
        <end position="95"/>
    </location>
</feature>
<dbReference type="Gene3D" id="3.40.50.1820">
    <property type="entry name" value="alpha/beta hydrolase"/>
    <property type="match status" value="1"/>
</dbReference>
<dbReference type="InterPro" id="IPR029058">
    <property type="entry name" value="AB_hydrolase_fold"/>
</dbReference>
<gene>
    <name evidence="2" type="ORF">NBR_LOCUS831</name>
</gene>
<protein>
    <submittedName>
        <fullName evidence="4">Lipase_3 domain-containing protein</fullName>
    </submittedName>
</protein>
<dbReference type="Pfam" id="PF01764">
    <property type="entry name" value="Lipase_3"/>
    <property type="match status" value="1"/>
</dbReference>
<proteinExistence type="predicted"/>
<dbReference type="STRING" id="27835.A0A0N4XE78"/>
<dbReference type="EMBL" id="UYSL01000479">
    <property type="protein sequence ID" value="VDL63874.1"/>
    <property type="molecule type" value="Genomic_DNA"/>
</dbReference>
<reference evidence="4" key="1">
    <citation type="submission" date="2017-02" db="UniProtKB">
        <authorList>
            <consortium name="WormBaseParasite"/>
        </authorList>
    </citation>
    <scope>IDENTIFICATION</scope>
</reference>
<accession>A0A0N4XE78</accession>
<evidence type="ECO:0000313" key="3">
    <source>
        <dbReference type="Proteomes" id="UP000271162"/>
    </source>
</evidence>
<evidence type="ECO:0000259" key="1">
    <source>
        <dbReference type="Pfam" id="PF01764"/>
    </source>
</evidence>
<sequence length="127" mass="14452">MAAGAYGEQKEDCINRTYPAFEDYRVLSSSKEDCDDFDNTCEGYIGFRPGDQITMYTFGEPRVGDLTFASTFDSMIKNSYRVVFRRDIVPHLPACAKDQSWLGEGEVSRPCDANAQDKPYHHSTEIW</sequence>
<reference evidence="2 3" key="2">
    <citation type="submission" date="2018-11" db="EMBL/GenBank/DDBJ databases">
        <authorList>
            <consortium name="Pathogen Informatics"/>
        </authorList>
    </citation>
    <scope>NUCLEOTIDE SEQUENCE [LARGE SCALE GENOMIC DNA]</scope>
</reference>
<keyword evidence="3" id="KW-1185">Reference proteome</keyword>
<dbReference type="SUPFAM" id="SSF53474">
    <property type="entry name" value="alpha/beta-Hydrolases"/>
    <property type="match status" value="1"/>
</dbReference>
<dbReference type="AlphaFoldDB" id="A0A0N4XE78"/>
<evidence type="ECO:0000313" key="4">
    <source>
        <dbReference type="WBParaSite" id="NBR_0000083001-mRNA-1"/>
    </source>
</evidence>
<name>A0A0N4XE78_NIPBR</name>
<dbReference type="WBParaSite" id="NBR_0000083001-mRNA-1">
    <property type="protein sequence ID" value="NBR_0000083001-mRNA-1"/>
    <property type="gene ID" value="NBR_0000083001"/>
</dbReference>
<organism evidence="4">
    <name type="scientific">Nippostrongylus brasiliensis</name>
    <name type="common">Rat hookworm</name>
    <dbReference type="NCBI Taxonomy" id="27835"/>
    <lineage>
        <taxon>Eukaryota</taxon>
        <taxon>Metazoa</taxon>
        <taxon>Ecdysozoa</taxon>
        <taxon>Nematoda</taxon>
        <taxon>Chromadorea</taxon>
        <taxon>Rhabditida</taxon>
        <taxon>Rhabditina</taxon>
        <taxon>Rhabditomorpha</taxon>
        <taxon>Strongyloidea</taxon>
        <taxon>Heligmosomidae</taxon>
        <taxon>Nippostrongylus</taxon>
    </lineage>
</organism>
<dbReference type="InterPro" id="IPR002921">
    <property type="entry name" value="Fungal_lipase-type"/>
</dbReference>
<dbReference type="GO" id="GO:0006629">
    <property type="term" value="P:lipid metabolic process"/>
    <property type="evidence" value="ECO:0007669"/>
    <property type="project" value="InterPro"/>
</dbReference>